<protein>
    <submittedName>
        <fullName evidence="1">Uncharacterized protein</fullName>
    </submittedName>
</protein>
<dbReference type="EMBL" id="AP023213">
    <property type="protein sequence ID" value="BCO11491.1"/>
    <property type="molecule type" value="Genomic_DNA"/>
</dbReference>
<organism evidence="1 2">
    <name type="scientific">Citrifermentans bremense</name>
    <dbReference type="NCBI Taxonomy" id="60035"/>
    <lineage>
        <taxon>Bacteria</taxon>
        <taxon>Pseudomonadati</taxon>
        <taxon>Thermodesulfobacteriota</taxon>
        <taxon>Desulfuromonadia</taxon>
        <taxon>Geobacterales</taxon>
        <taxon>Geobacteraceae</taxon>
        <taxon>Citrifermentans</taxon>
    </lineage>
</organism>
<proteinExistence type="predicted"/>
<evidence type="ECO:0000313" key="1">
    <source>
        <dbReference type="EMBL" id="BCO11491.1"/>
    </source>
</evidence>
<keyword evidence="2" id="KW-1185">Reference proteome</keyword>
<gene>
    <name evidence="1" type="ORF">GEOBRER4_n2829</name>
</gene>
<name>A0A7R7FSE8_9BACT</name>
<dbReference type="AlphaFoldDB" id="A0A7R7FSE8"/>
<reference evidence="1 2" key="1">
    <citation type="submission" date="2020-06" db="EMBL/GenBank/DDBJ databases">
        <title>Interaction of electrochemicaly active bacteria, Geobacter bremensis R4 on different carbon anode.</title>
        <authorList>
            <person name="Meng L."/>
            <person name="Yoshida N."/>
        </authorList>
    </citation>
    <scope>NUCLEOTIDE SEQUENCE [LARGE SCALE GENOMIC DNA]</scope>
    <source>
        <strain evidence="1 2">R4</strain>
    </source>
</reference>
<accession>A0A7R7FSE8</accession>
<dbReference type="Proteomes" id="UP000515472">
    <property type="component" value="Chromosome"/>
</dbReference>
<evidence type="ECO:0000313" key="2">
    <source>
        <dbReference type="Proteomes" id="UP000515472"/>
    </source>
</evidence>
<sequence>MRPYSDLMVLAPTDGWSPRCHVEDGKVWEIYDAAAWQEVKG</sequence>